<dbReference type="Proteomes" id="UP000583752">
    <property type="component" value="Unassembled WGS sequence"/>
</dbReference>
<dbReference type="RefSeq" id="WP_169463817.1">
    <property type="nucleotide sequence ID" value="NZ_JABBGG010000001.1"/>
</dbReference>
<sequence length="129" mass="13568">MNCRAIRHTLFVAGMVFVSSTFAGTDVIKCTDDAGHVTLTDQPCKGEDAAQVLVAAPAAPADAVAEVTRHQLANLPPSARLRAAPFTQVQAPGRALARDVATLKEARRTLMLLDGSMSASRQRGLAASR</sequence>
<gene>
    <name evidence="3" type="ORF">HHL21_03475</name>
</gene>
<dbReference type="Pfam" id="PF13511">
    <property type="entry name" value="DUF4124"/>
    <property type="match status" value="1"/>
</dbReference>
<feature type="chain" id="PRO_5032897790" evidence="1">
    <location>
        <begin position="24"/>
        <end position="129"/>
    </location>
</feature>
<dbReference type="InterPro" id="IPR025392">
    <property type="entry name" value="DUF4124"/>
</dbReference>
<feature type="domain" description="DUF4124" evidence="2">
    <location>
        <begin position="17"/>
        <end position="63"/>
    </location>
</feature>
<feature type="signal peptide" evidence="1">
    <location>
        <begin position="1"/>
        <end position="23"/>
    </location>
</feature>
<reference evidence="3 4" key="1">
    <citation type="submission" date="2020-04" db="EMBL/GenBank/DDBJ databases">
        <title>Massilia sp. RP-1-19 isolated from soil.</title>
        <authorList>
            <person name="Dahal R.H."/>
        </authorList>
    </citation>
    <scope>NUCLEOTIDE SEQUENCE [LARGE SCALE GENOMIC DNA]</scope>
    <source>
        <strain evidence="3 4">RP-1-19</strain>
    </source>
</reference>
<keyword evidence="1" id="KW-0732">Signal</keyword>
<comment type="caution">
    <text evidence="3">The sequence shown here is derived from an EMBL/GenBank/DDBJ whole genome shotgun (WGS) entry which is preliminary data.</text>
</comment>
<dbReference type="AlphaFoldDB" id="A0A848HJ51"/>
<protein>
    <submittedName>
        <fullName evidence="3">DUF4124 domain-containing protein</fullName>
    </submittedName>
</protein>
<name>A0A848HJ51_9BURK</name>
<organism evidence="3 4">
    <name type="scientific">Massilia polaris</name>
    <dbReference type="NCBI Taxonomy" id="2728846"/>
    <lineage>
        <taxon>Bacteria</taxon>
        <taxon>Pseudomonadati</taxon>
        <taxon>Pseudomonadota</taxon>
        <taxon>Betaproteobacteria</taxon>
        <taxon>Burkholderiales</taxon>
        <taxon>Oxalobacteraceae</taxon>
        <taxon>Telluria group</taxon>
        <taxon>Massilia</taxon>
    </lineage>
</organism>
<dbReference type="EMBL" id="JABBGG010000001">
    <property type="protein sequence ID" value="NML60159.1"/>
    <property type="molecule type" value="Genomic_DNA"/>
</dbReference>
<evidence type="ECO:0000259" key="2">
    <source>
        <dbReference type="Pfam" id="PF13511"/>
    </source>
</evidence>
<evidence type="ECO:0000313" key="3">
    <source>
        <dbReference type="EMBL" id="NML60159.1"/>
    </source>
</evidence>
<proteinExistence type="predicted"/>
<keyword evidence="4" id="KW-1185">Reference proteome</keyword>
<evidence type="ECO:0000256" key="1">
    <source>
        <dbReference type="SAM" id="SignalP"/>
    </source>
</evidence>
<accession>A0A848HJ51</accession>
<evidence type="ECO:0000313" key="4">
    <source>
        <dbReference type="Proteomes" id="UP000583752"/>
    </source>
</evidence>